<dbReference type="NCBIfam" id="NF008954">
    <property type="entry name" value="PRK12296.1"/>
    <property type="match status" value="1"/>
</dbReference>
<keyword evidence="14" id="KW-1185">Reference proteome</keyword>
<dbReference type="Pfam" id="PF01018">
    <property type="entry name" value="GTP1_OBG"/>
    <property type="match status" value="1"/>
</dbReference>
<proteinExistence type="inferred from homology"/>
<comment type="cofactor">
    <cofactor evidence="1 9">
        <name>Mg(2+)</name>
        <dbReference type="ChEBI" id="CHEBI:18420"/>
    </cofactor>
</comment>
<feature type="binding site" evidence="9">
    <location>
        <begin position="311"/>
        <end position="313"/>
    </location>
    <ligand>
        <name>GTP</name>
        <dbReference type="ChEBI" id="CHEBI:37565"/>
    </ligand>
</feature>
<dbReference type="PROSITE" id="PS51710">
    <property type="entry name" value="G_OBG"/>
    <property type="match status" value="1"/>
</dbReference>
<feature type="binding site" evidence="9">
    <location>
        <begin position="212"/>
        <end position="215"/>
    </location>
    <ligand>
        <name>GTP</name>
        <dbReference type="ChEBI" id="CHEBI:37565"/>
    </ligand>
</feature>
<dbReference type="CDD" id="cd01898">
    <property type="entry name" value="Obg"/>
    <property type="match status" value="1"/>
</dbReference>
<organism evidence="13 14">
    <name type="scientific">Propionigenium maris DSM 9537</name>
    <dbReference type="NCBI Taxonomy" id="1123000"/>
    <lineage>
        <taxon>Bacteria</taxon>
        <taxon>Fusobacteriati</taxon>
        <taxon>Fusobacteriota</taxon>
        <taxon>Fusobacteriia</taxon>
        <taxon>Fusobacteriales</taxon>
        <taxon>Fusobacteriaceae</taxon>
        <taxon>Propionigenium</taxon>
    </lineage>
</organism>
<dbReference type="InterPro" id="IPR006073">
    <property type="entry name" value="GTP-bd"/>
</dbReference>
<dbReference type="HAMAP" id="MF_01454">
    <property type="entry name" value="GTPase_Obg"/>
    <property type="match status" value="1"/>
</dbReference>
<dbReference type="InterPro" id="IPR036346">
    <property type="entry name" value="GTP-bd_prot_GTP1/OBG_C_sf"/>
</dbReference>
<dbReference type="FunFam" id="2.70.210.12:FF:000001">
    <property type="entry name" value="GTPase Obg"/>
    <property type="match status" value="1"/>
</dbReference>
<dbReference type="GO" id="GO:0000287">
    <property type="term" value="F:magnesium ion binding"/>
    <property type="evidence" value="ECO:0007669"/>
    <property type="project" value="InterPro"/>
</dbReference>
<evidence type="ECO:0000256" key="5">
    <source>
        <dbReference type="ARBA" id="ARBA00022741"/>
    </source>
</evidence>
<feature type="binding site" evidence="9">
    <location>
        <position position="192"/>
    </location>
    <ligand>
        <name>Mg(2+)</name>
        <dbReference type="ChEBI" id="CHEBI:18420"/>
    </ligand>
</feature>
<feature type="binding site" evidence="9">
    <location>
        <begin position="282"/>
        <end position="285"/>
    </location>
    <ligand>
        <name>GTP</name>
        <dbReference type="ChEBI" id="CHEBI:37565"/>
    </ligand>
</feature>
<comment type="caution">
    <text evidence="13">The sequence shown here is derived from an EMBL/GenBank/DDBJ whole genome shotgun (WGS) entry which is preliminary data.</text>
</comment>
<comment type="function">
    <text evidence="9">An essential GTPase which binds GTP, GDP and possibly (p)ppGpp with moderate affinity, with high nucleotide exchange rates and a fairly low GTP hydrolysis rate. Plays a role in control of the cell cycle, stress response, ribosome biogenesis and in those bacteria that undergo differentiation, in morphogenesis control.</text>
</comment>
<dbReference type="PRINTS" id="PR00326">
    <property type="entry name" value="GTP1OBG"/>
</dbReference>
<feature type="domain" description="Obg" evidence="12">
    <location>
        <begin position="1"/>
        <end position="158"/>
    </location>
</feature>
<keyword evidence="7 9" id="KW-0460">Magnesium</keyword>
<evidence type="ECO:0000259" key="12">
    <source>
        <dbReference type="PROSITE" id="PS51883"/>
    </source>
</evidence>
<dbReference type="SUPFAM" id="SSF82051">
    <property type="entry name" value="Obg GTP-binding protein N-terminal domain"/>
    <property type="match status" value="1"/>
</dbReference>
<dbReference type="GO" id="GO:0005525">
    <property type="term" value="F:GTP binding"/>
    <property type="evidence" value="ECO:0007669"/>
    <property type="project" value="UniProtKB-UniRule"/>
</dbReference>
<dbReference type="PROSITE" id="PS51881">
    <property type="entry name" value="OCT"/>
    <property type="match status" value="1"/>
</dbReference>
<feature type="binding site" evidence="9">
    <location>
        <begin position="190"/>
        <end position="194"/>
    </location>
    <ligand>
        <name>GTP</name>
        <dbReference type="ChEBI" id="CHEBI:37565"/>
    </ligand>
</feature>
<dbReference type="PROSITE" id="PS00905">
    <property type="entry name" value="GTP1_OBG"/>
    <property type="match status" value="1"/>
</dbReference>
<evidence type="ECO:0000256" key="8">
    <source>
        <dbReference type="ARBA" id="ARBA00023134"/>
    </source>
</evidence>
<dbReference type="InterPro" id="IPR006074">
    <property type="entry name" value="GTP1-OBG_CS"/>
</dbReference>
<dbReference type="InterPro" id="IPR036726">
    <property type="entry name" value="GTP1_OBG_dom_sf"/>
</dbReference>
<dbReference type="GO" id="GO:0003924">
    <property type="term" value="F:GTPase activity"/>
    <property type="evidence" value="ECO:0007669"/>
    <property type="project" value="UniProtKB-UniRule"/>
</dbReference>
<gene>
    <name evidence="9 13" type="primary">obg</name>
    <name evidence="13" type="ORF">PM10SUCC1_16250</name>
</gene>
<evidence type="ECO:0000259" key="10">
    <source>
        <dbReference type="PROSITE" id="PS51710"/>
    </source>
</evidence>
<comment type="subcellular location">
    <subcellularLocation>
        <location evidence="9">Cytoplasm</location>
    </subcellularLocation>
</comment>
<dbReference type="Pfam" id="PF01926">
    <property type="entry name" value="MMR_HSR1"/>
    <property type="match status" value="1"/>
</dbReference>
<dbReference type="EC" id="3.6.5.-" evidence="9"/>
<dbReference type="GO" id="GO:0005737">
    <property type="term" value="C:cytoplasm"/>
    <property type="evidence" value="ECO:0007669"/>
    <property type="project" value="UniProtKB-SubCell"/>
</dbReference>
<dbReference type="PROSITE" id="PS51883">
    <property type="entry name" value="OBG"/>
    <property type="match status" value="1"/>
</dbReference>
<dbReference type="Pfam" id="PF09269">
    <property type="entry name" value="DUF1967"/>
    <property type="match status" value="1"/>
</dbReference>
<dbReference type="InterPro" id="IPR045086">
    <property type="entry name" value="OBG_GTPase"/>
</dbReference>
<dbReference type="Gene3D" id="2.70.210.12">
    <property type="entry name" value="GTP1/OBG domain"/>
    <property type="match status" value="1"/>
</dbReference>
<feature type="domain" description="OBG-type G" evidence="10">
    <location>
        <begin position="159"/>
        <end position="330"/>
    </location>
</feature>
<accession>A0A9W6GLP3</accession>
<keyword evidence="4 9" id="KW-0479">Metal-binding</keyword>
<sequence>MFIDEAIITVKAGDGGDGAATFRREKSVQFGGPDGGDGGNGGDIIFRADNNINTLVDFKYRRKYEAERGVSGAKKKMNGKRGEALVIKVPIGTQVRDLETGHLLLDLSHNHEERVLLKGGRGGLGNVHFKNAVRKAPKIAGKGKEGAELKVKLELKLLADVALVGYPSVGKSSFINRVSAAKSKVANYHFTTLSPKLGVVRVEEGKSFLMADIPGLIEGAHEGVGLGDKFLKHIERCKMIYHIVDVAALEGRSPIEDFEKINEELQKFSPKLAAKKQIVLANKMDLLWEPEKYDEFKEYIEAKGLSIYPISVMMNDGLKPVIYKTWDVLESIEREPLEEEVSVETVLKEIKGEKEDFIVTRDPEDDEVFILEGRIVDEVLAKYVIHIADEDALINFLHMMRNLGMEEVLEEAGIQDGDTVRIANVEFEYWN</sequence>
<evidence type="ECO:0000256" key="4">
    <source>
        <dbReference type="ARBA" id="ARBA00022723"/>
    </source>
</evidence>
<comment type="similarity">
    <text evidence="2 9">Belongs to the TRAFAC class OBG-HflX-like GTPase superfamily. OBG GTPase family.</text>
</comment>
<dbReference type="Gene3D" id="3.40.50.300">
    <property type="entry name" value="P-loop containing nucleotide triphosphate hydrolases"/>
    <property type="match status" value="1"/>
</dbReference>
<comment type="subunit">
    <text evidence="9">Monomer.</text>
</comment>
<keyword evidence="3 9" id="KW-0963">Cytoplasm</keyword>
<dbReference type="NCBIfam" id="NF008956">
    <property type="entry name" value="PRK12299.1"/>
    <property type="match status" value="1"/>
</dbReference>
<protein>
    <recommendedName>
        <fullName evidence="9">GTPase Obg</fullName>
        <ecNumber evidence="9">3.6.5.-</ecNumber>
    </recommendedName>
    <alternativeName>
        <fullName evidence="9">GTP-binding protein Obg</fullName>
    </alternativeName>
</protein>
<keyword evidence="8 9" id="KW-0342">GTP-binding</keyword>
<evidence type="ECO:0000256" key="2">
    <source>
        <dbReference type="ARBA" id="ARBA00007699"/>
    </source>
</evidence>
<feature type="binding site" evidence="9">
    <location>
        <begin position="165"/>
        <end position="172"/>
    </location>
    <ligand>
        <name>GTP</name>
        <dbReference type="ChEBI" id="CHEBI:37565"/>
    </ligand>
</feature>
<feature type="domain" description="OCT" evidence="11">
    <location>
        <begin position="349"/>
        <end position="431"/>
    </location>
</feature>
<dbReference type="AlphaFoldDB" id="A0A9W6GLP3"/>
<evidence type="ECO:0000256" key="9">
    <source>
        <dbReference type="HAMAP-Rule" id="MF_01454"/>
    </source>
</evidence>
<dbReference type="InterPro" id="IPR027417">
    <property type="entry name" value="P-loop_NTPase"/>
</dbReference>
<evidence type="ECO:0000313" key="13">
    <source>
        <dbReference type="EMBL" id="GLI56111.1"/>
    </source>
</evidence>
<keyword evidence="5 9" id="KW-0547">Nucleotide-binding</keyword>
<dbReference type="GO" id="GO:0042254">
    <property type="term" value="P:ribosome biogenesis"/>
    <property type="evidence" value="ECO:0007669"/>
    <property type="project" value="UniProtKB-UniRule"/>
</dbReference>
<dbReference type="SUPFAM" id="SSF52540">
    <property type="entry name" value="P-loop containing nucleoside triphosphate hydrolases"/>
    <property type="match status" value="1"/>
</dbReference>
<dbReference type="PANTHER" id="PTHR11702:SF31">
    <property type="entry name" value="MITOCHONDRIAL RIBOSOME-ASSOCIATED GTPASE 2"/>
    <property type="match status" value="1"/>
</dbReference>
<dbReference type="Proteomes" id="UP001144471">
    <property type="component" value="Unassembled WGS sequence"/>
</dbReference>
<dbReference type="InterPro" id="IPR015349">
    <property type="entry name" value="OCT_dom"/>
</dbReference>
<evidence type="ECO:0000256" key="1">
    <source>
        <dbReference type="ARBA" id="ARBA00001946"/>
    </source>
</evidence>
<evidence type="ECO:0000256" key="3">
    <source>
        <dbReference type="ARBA" id="ARBA00022490"/>
    </source>
</evidence>
<dbReference type="NCBIfam" id="NF008955">
    <property type="entry name" value="PRK12297.1"/>
    <property type="match status" value="1"/>
</dbReference>
<dbReference type="SUPFAM" id="SSF102741">
    <property type="entry name" value="Obg GTP-binding protein C-terminal domain"/>
    <property type="match status" value="1"/>
</dbReference>
<dbReference type="PANTHER" id="PTHR11702">
    <property type="entry name" value="DEVELOPMENTALLY REGULATED GTP-BINDING PROTEIN-RELATED"/>
    <property type="match status" value="1"/>
</dbReference>
<name>A0A9W6GLP3_9FUSO</name>
<dbReference type="NCBIfam" id="TIGR02729">
    <property type="entry name" value="Obg_CgtA"/>
    <property type="match status" value="1"/>
</dbReference>
<evidence type="ECO:0000256" key="6">
    <source>
        <dbReference type="ARBA" id="ARBA00022801"/>
    </source>
</evidence>
<dbReference type="InterPro" id="IPR006169">
    <property type="entry name" value="GTP1_OBG_dom"/>
</dbReference>
<dbReference type="Gene3D" id="3.30.300.350">
    <property type="entry name" value="GTP-binding protein OBG, C-terminal domain"/>
    <property type="match status" value="1"/>
</dbReference>
<evidence type="ECO:0000256" key="7">
    <source>
        <dbReference type="ARBA" id="ARBA00022842"/>
    </source>
</evidence>
<keyword evidence="6 9" id="KW-0378">Hydrolase</keyword>
<evidence type="ECO:0000259" key="11">
    <source>
        <dbReference type="PROSITE" id="PS51881"/>
    </source>
</evidence>
<dbReference type="PIRSF" id="PIRSF002401">
    <property type="entry name" value="GTP_bd_Obg/CgtA"/>
    <property type="match status" value="1"/>
</dbReference>
<dbReference type="NCBIfam" id="TIGR03595">
    <property type="entry name" value="Obg_CgtA_exten"/>
    <property type="match status" value="1"/>
</dbReference>
<evidence type="ECO:0000313" key="14">
    <source>
        <dbReference type="Proteomes" id="UP001144471"/>
    </source>
</evidence>
<dbReference type="RefSeq" id="WP_281835024.1">
    <property type="nucleotide sequence ID" value="NZ_BSDY01000006.1"/>
</dbReference>
<reference evidence="13" key="1">
    <citation type="submission" date="2022-12" db="EMBL/GenBank/DDBJ databases">
        <title>Reference genome sequencing for broad-spectrum identification of bacterial and archaeal isolates by mass spectrometry.</title>
        <authorList>
            <person name="Sekiguchi Y."/>
            <person name="Tourlousse D.M."/>
        </authorList>
    </citation>
    <scope>NUCLEOTIDE SEQUENCE</scope>
    <source>
        <strain evidence="13">10succ1</strain>
    </source>
</reference>
<dbReference type="InterPro" id="IPR031167">
    <property type="entry name" value="G_OBG"/>
</dbReference>
<dbReference type="InterPro" id="IPR014100">
    <property type="entry name" value="GTP-bd_Obg/CgtA"/>
</dbReference>
<feature type="binding site" evidence="9">
    <location>
        <position position="172"/>
    </location>
    <ligand>
        <name>Mg(2+)</name>
        <dbReference type="ChEBI" id="CHEBI:18420"/>
    </ligand>
</feature>
<dbReference type="EMBL" id="BSDY01000006">
    <property type="protein sequence ID" value="GLI56111.1"/>
    <property type="molecule type" value="Genomic_DNA"/>
</dbReference>